<name>A0A8X6U0Y2_NEPPI</name>
<evidence type="ECO:0000313" key="3">
    <source>
        <dbReference type="EMBL" id="GFT68712.1"/>
    </source>
</evidence>
<feature type="compositionally biased region" description="Polar residues" evidence="1">
    <location>
        <begin position="40"/>
        <end position="56"/>
    </location>
</feature>
<keyword evidence="4" id="KW-1185">Reference proteome</keyword>
<evidence type="ECO:0000313" key="4">
    <source>
        <dbReference type="Proteomes" id="UP000887013"/>
    </source>
</evidence>
<dbReference type="Proteomes" id="UP000887013">
    <property type="component" value="Unassembled WGS sequence"/>
</dbReference>
<feature type="region of interest" description="Disordered" evidence="1">
    <location>
        <begin position="22"/>
        <end position="57"/>
    </location>
</feature>
<reference evidence="3" key="1">
    <citation type="submission" date="2020-08" db="EMBL/GenBank/DDBJ databases">
        <title>Multicomponent nature underlies the extraordinary mechanical properties of spider dragline silk.</title>
        <authorList>
            <person name="Kono N."/>
            <person name="Nakamura H."/>
            <person name="Mori M."/>
            <person name="Yoshida Y."/>
            <person name="Ohtoshi R."/>
            <person name="Malay A.D."/>
            <person name="Moran D.A.P."/>
            <person name="Tomita M."/>
            <person name="Numata K."/>
            <person name="Arakawa K."/>
        </authorList>
    </citation>
    <scope>NUCLEOTIDE SEQUENCE</scope>
</reference>
<protein>
    <submittedName>
        <fullName evidence="3">Uncharacterized protein</fullName>
    </submittedName>
</protein>
<feature type="signal peptide" evidence="2">
    <location>
        <begin position="1"/>
        <end position="16"/>
    </location>
</feature>
<dbReference type="AlphaFoldDB" id="A0A8X6U0Y2"/>
<evidence type="ECO:0000256" key="1">
    <source>
        <dbReference type="SAM" id="MobiDB-lite"/>
    </source>
</evidence>
<accession>A0A8X6U0Y2</accession>
<proteinExistence type="predicted"/>
<keyword evidence="2" id="KW-0732">Signal</keyword>
<sequence>MEILFFIKIITCIISAKLIPSCPRNSHETRKSLKSRRQGVGQSDFKSTPRQRSPDFSSFAPLEWSLERELSLDIKKAQRFISKTLGGDVHNPFHQRNLLKI</sequence>
<feature type="chain" id="PRO_5036484851" evidence="2">
    <location>
        <begin position="17"/>
        <end position="101"/>
    </location>
</feature>
<evidence type="ECO:0000256" key="2">
    <source>
        <dbReference type="SAM" id="SignalP"/>
    </source>
</evidence>
<dbReference type="EMBL" id="BMAW01020552">
    <property type="protein sequence ID" value="GFT68712.1"/>
    <property type="molecule type" value="Genomic_DNA"/>
</dbReference>
<organism evidence="3 4">
    <name type="scientific">Nephila pilipes</name>
    <name type="common">Giant wood spider</name>
    <name type="synonym">Nephila maculata</name>
    <dbReference type="NCBI Taxonomy" id="299642"/>
    <lineage>
        <taxon>Eukaryota</taxon>
        <taxon>Metazoa</taxon>
        <taxon>Ecdysozoa</taxon>
        <taxon>Arthropoda</taxon>
        <taxon>Chelicerata</taxon>
        <taxon>Arachnida</taxon>
        <taxon>Araneae</taxon>
        <taxon>Araneomorphae</taxon>
        <taxon>Entelegynae</taxon>
        <taxon>Araneoidea</taxon>
        <taxon>Nephilidae</taxon>
        <taxon>Nephila</taxon>
    </lineage>
</organism>
<comment type="caution">
    <text evidence="3">The sequence shown here is derived from an EMBL/GenBank/DDBJ whole genome shotgun (WGS) entry which is preliminary data.</text>
</comment>
<gene>
    <name evidence="3" type="ORF">NPIL_494861</name>
</gene>